<proteinExistence type="predicted"/>
<reference evidence="2 3" key="1">
    <citation type="submission" date="2017-12" db="EMBL/GenBank/DDBJ databases">
        <title>Genomic analysis of a novel phage Vp_R1 lytic to Vibrio parahaemolyticus.</title>
        <authorList>
            <person name="Ren H."/>
            <person name="Li Z."/>
        </authorList>
    </citation>
    <scope>NUCLEOTIDE SEQUENCE [LARGE SCALE GENOMIC DNA]</scope>
</reference>
<dbReference type="Pfam" id="PF08291">
    <property type="entry name" value="Peptidase_M15_3"/>
    <property type="match status" value="1"/>
</dbReference>
<name>A0A2H5BQ54_9CAUD</name>
<dbReference type="EMBL" id="MG603697">
    <property type="protein sequence ID" value="AUG88470.1"/>
    <property type="molecule type" value="Genomic_DNA"/>
</dbReference>
<feature type="domain" description="Peptidase M15A C-terminal" evidence="1">
    <location>
        <begin position="7"/>
        <end position="111"/>
    </location>
</feature>
<dbReference type="Gene3D" id="3.30.1380.10">
    <property type="match status" value="1"/>
</dbReference>
<gene>
    <name evidence="2" type="ORF">VPR_106</name>
</gene>
<evidence type="ECO:0000313" key="3">
    <source>
        <dbReference type="Proteomes" id="UP000240283"/>
    </source>
</evidence>
<accession>A0A2H5BQ54</accession>
<dbReference type="Proteomes" id="UP000240283">
    <property type="component" value="Segment"/>
</dbReference>
<keyword evidence="3" id="KW-1185">Reference proteome</keyword>
<evidence type="ECO:0000313" key="2">
    <source>
        <dbReference type="EMBL" id="AUG88470.1"/>
    </source>
</evidence>
<evidence type="ECO:0000259" key="1">
    <source>
        <dbReference type="Pfam" id="PF08291"/>
    </source>
</evidence>
<protein>
    <recommendedName>
        <fullName evidence="1">Peptidase M15A C-terminal domain-containing protein</fullName>
    </recommendedName>
</protein>
<dbReference type="InterPro" id="IPR009045">
    <property type="entry name" value="Zn_M74/Hedgehog-like"/>
</dbReference>
<dbReference type="InterPro" id="IPR013230">
    <property type="entry name" value="Peptidase_M15A_C"/>
</dbReference>
<dbReference type="SUPFAM" id="SSF55166">
    <property type="entry name" value="Hedgehog/DD-peptidase"/>
    <property type="match status" value="1"/>
</dbReference>
<organism evidence="2 3">
    <name type="scientific">Vibrio phage Vp_R1</name>
    <dbReference type="NCBI Taxonomy" id="2059867"/>
    <lineage>
        <taxon>Viruses</taxon>
        <taxon>Duplodnaviria</taxon>
        <taxon>Heunggongvirae</taxon>
        <taxon>Uroviricota</taxon>
        <taxon>Caudoviricetes</taxon>
        <taxon>Grimontviridae</taxon>
        <taxon>Dalianvirus</taxon>
        <taxon>Dalianvirus R1</taxon>
    </lineage>
</organism>
<sequence length="122" mass="13851">MELRTASFQAKEFRCKCDICNREEVHQCVPELLEKLQELREAYGKPMILTSAYRCPQHPVEAKKQKPGQHSAGTAVDILVRSGEEAHEIMKLAYSLDFTCVVLGPGFVHVDVRDGKGTTWRY</sequence>